<dbReference type="InterPro" id="IPR039437">
    <property type="entry name" value="FrzH/put_lumazine-bd"/>
</dbReference>
<evidence type="ECO:0000313" key="1">
    <source>
        <dbReference type="EMBL" id="MVW59314.1"/>
    </source>
</evidence>
<dbReference type="RefSeq" id="WP_160407533.1">
    <property type="nucleotide sequence ID" value="NZ_WSES01000002.1"/>
</dbReference>
<name>A0A7X3K5W6_9BURK</name>
<dbReference type="AlphaFoldDB" id="A0A7X3K5W6"/>
<dbReference type="SUPFAM" id="SSF54427">
    <property type="entry name" value="NTF2-like"/>
    <property type="match status" value="1"/>
</dbReference>
<dbReference type="Gene3D" id="3.10.450.50">
    <property type="match status" value="1"/>
</dbReference>
<accession>A0A7X3K5W6</accession>
<organism evidence="1 2">
    <name type="scientific">Massilia cellulosiltytica</name>
    <dbReference type="NCBI Taxonomy" id="2683234"/>
    <lineage>
        <taxon>Bacteria</taxon>
        <taxon>Pseudomonadati</taxon>
        <taxon>Pseudomonadota</taxon>
        <taxon>Betaproteobacteria</taxon>
        <taxon>Burkholderiales</taxon>
        <taxon>Oxalobacteraceae</taxon>
        <taxon>Telluria group</taxon>
        <taxon>Massilia</taxon>
    </lineage>
</organism>
<dbReference type="Pfam" id="PF12893">
    <property type="entry name" value="Lumazine_bd_2"/>
    <property type="match status" value="1"/>
</dbReference>
<dbReference type="InterPro" id="IPR032710">
    <property type="entry name" value="NTF2-like_dom_sf"/>
</dbReference>
<proteinExistence type="predicted"/>
<sequence length="123" mass="13553">MDDHRAIAAVLGDYFKGLYTGDTALLRTVFHPAAALFATRDGQPYHKGLDAYLDGVALRASPASLGEPDRMQVLAIDVTHDIATARVHVPALGFDYVNYLSLVRWHGRWMIVNKVFTDVPTEG</sequence>
<evidence type="ECO:0000313" key="2">
    <source>
        <dbReference type="Proteomes" id="UP000443353"/>
    </source>
</evidence>
<reference evidence="1 2" key="1">
    <citation type="submission" date="2019-12" db="EMBL/GenBank/DDBJ databases">
        <authorList>
            <person name="Li C."/>
            <person name="Zhao J."/>
        </authorList>
    </citation>
    <scope>NUCLEOTIDE SEQUENCE [LARGE SCALE GENOMIC DNA]</scope>
    <source>
        <strain evidence="1 2">NEAU-DD11</strain>
    </source>
</reference>
<protein>
    <submittedName>
        <fullName evidence="1">Nuclear transport factor 2 family protein</fullName>
    </submittedName>
</protein>
<dbReference type="Proteomes" id="UP000443353">
    <property type="component" value="Unassembled WGS sequence"/>
</dbReference>
<keyword evidence="2" id="KW-1185">Reference proteome</keyword>
<dbReference type="EMBL" id="WSES01000002">
    <property type="protein sequence ID" value="MVW59314.1"/>
    <property type="molecule type" value="Genomic_DNA"/>
</dbReference>
<comment type="caution">
    <text evidence="1">The sequence shown here is derived from an EMBL/GenBank/DDBJ whole genome shotgun (WGS) entry which is preliminary data.</text>
</comment>
<gene>
    <name evidence="1" type="ORF">GPY61_05175</name>
</gene>